<proteinExistence type="predicted"/>
<feature type="compositionally biased region" description="Polar residues" evidence="1">
    <location>
        <begin position="1"/>
        <end position="18"/>
    </location>
</feature>
<feature type="compositionally biased region" description="Basic residues" evidence="1">
    <location>
        <begin position="120"/>
        <end position="129"/>
    </location>
</feature>
<feature type="region of interest" description="Disordered" evidence="1">
    <location>
        <begin position="1"/>
        <end position="63"/>
    </location>
</feature>
<sequence>MAPSTRYSVATRKSQRLVSSTSPTINNSTNSRDGEQGAPEGNAKKRGLPITSTADYGDDDADDPLADRILQGLTERADKKTKAWFTNYVKGTIWIGCKVPVVRSTIQQILKQQQEGKTASTRKTKKSKAASKQSPVGDSILMDNAICLLQHQACDAKLAGMILLSEHYPRPLLASHETLDRFDRDLWKDPTIISDWSTADWFSNKVLGKIVFHDHVDNSLQQRVFDYAHLSQASLWQRRCGIVPFLQYHKHSDAMPPDFGAQLMGACEANLLTSPRERFTQTGIAWVLRYVLLLPSQDGQLALDFICRHGAVWTTEAKKSFCEKLPKSDPRRKKILGFS</sequence>
<accession>A0A9N8E886</accession>
<feature type="region of interest" description="Disordered" evidence="1">
    <location>
        <begin position="111"/>
        <end position="134"/>
    </location>
</feature>
<dbReference type="InterPro" id="IPR014825">
    <property type="entry name" value="DNA_alkylation"/>
</dbReference>
<dbReference type="PANTHER" id="PTHR34070">
    <property type="entry name" value="ARMADILLO-TYPE FOLD"/>
    <property type="match status" value="1"/>
</dbReference>
<dbReference type="PANTHER" id="PTHR34070:SF1">
    <property type="entry name" value="DNA ALKYLATION REPAIR PROTEIN"/>
    <property type="match status" value="1"/>
</dbReference>
<comment type="caution">
    <text evidence="2">The sequence shown here is derived from an EMBL/GenBank/DDBJ whole genome shotgun (WGS) entry which is preliminary data.</text>
</comment>
<dbReference type="EMBL" id="CAICTM010000776">
    <property type="protein sequence ID" value="CAB9516362.1"/>
    <property type="molecule type" value="Genomic_DNA"/>
</dbReference>
<dbReference type="AlphaFoldDB" id="A0A9N8E886"/>
<gene>
    <name evidence="2" type="ORF">SEMRO_777_G201070.1</name>
</gene>
<dbReference type="InterPro" id="IPR016024">
    <property type="entry name" value="ARM-type_fold"/>
</dbReference>
<name>A0A9N8E886_9STRA</name>
<evidence type="ECO:0000256" key="1">
    <source>
        <dbReference type="SAM" id="MobiDB-lite"/>
    </source>
</evidence>
<organism evidence="2 3">
    <name type="scientific">Seminavis robusta</name>
    <dbReference type="NCBI Taxonomy" id="568900"/>
    <lineage>
        <taxon>Eukaryota</taxon>
        <taxon>Sar</taxon>
        <taxon>Stramenopiles</taxon>
        <taxon>Ochrophyta</taxon>
        <taxon>Bacillariophyta</taxon>
        <taxon>Bacillariophyceae</taxon>
        <taxon>Bacillariophycidae</taxon>
        <taxon>Naviculales</taxon>
        <taxon>Naviculaceae</taxon>
        <taxon>Seminavis</taxon>
    </lineage>
</organism>
<dbReference type="Pfam" id="PF08713">
    <property type="entry name" value="DNA_alkylation"/>
    <property type="match status" value="1"/>
</dbReference>
<protein>
    <submittedName>
        <fullName evidence="2">Protein prenyltransferase alpha subunit repeat</fullName>
    </submittedName>
</protein>
<dbReference type="SUPFAM" id="SSF48371">
    <property type="entry name" value="ARM repeat"/>
    <property type="match status" value="1"/>
</dbReference>
<keyword evidence="3" id="KW-1185">Reference proteome</keyword>
<dbReference type="Proteomes" id="UP001153069">
    <property type="component" value="Unassembled WGS sequence"/>
</dbReference>
<evidence type="ECO:0000313" key="2">
    <source>
        <dbReference type="EMBL" id="CAB9516362.1"/>
    </source>
</evidence>
<reference evidence="2" key="1">
    <citation type="submission" date="2020-06" db="EMBL/GenBank/DDBJ databases">
        <authorList>
            <consortium name="Plant Systems Biology data submission"/>
        </authorList>
    </citation>
    <scope>NUCLEOTIDE SEQUENCE</scope>
    <source>
        <strain evidence="2">D6</strain>
    </source>
</reference>
<dbReference type="OrthoDB" id="51339at2759"/>
<feature type="compositionally biased region" description="Low complexity" evidence="1">
    <location>
        <begin position="19"/>
        <end position="31"/>
    </location>
</feature>
<evidence type="ECO:0000313" key="3">
    <source>
        <dbReference type="Proteomes" id="UP001153069"/>
    </source>
</evidence>
<dbReference type="Gene3D" id="1.25.10.90">
    <property type="match status" value="1"/>
</dbReference>